<dbReference type="SUPFAM" id="SSF52540">
    <property type="entry name" value="P-loop containing nucleoside triphosphate hydrolases"/>
    <property type="match status" value="1"/>
</dbReference>
<dbReference type="Gene3D" id="3.40.50.300">
    <property type="entry name" value="P-loop containing nucleotide triphosphate hydrolases"/>
    <property type="match status" value="1"/>
</dbReference>
<reference evidence="1 2" key="1">
    <citation type="submission" date="2022-04" db="EMBL/GenBank/DDBJ databases">
        <title>Halobacillus sp. isolated from saltern.</title>
        <authorList>
            <person name="Won M."/>
            <person name="Lee C.-M."/>
            <person name="Woen H.-Y."/>
            <person name="Kwon S.-W."/>
        </authorList>
    </citation>
    <scope>NUCLEOTIDE SEQUENCE [LARGE SCALE GENOMIC DNA]</scope>
    <source>
        <strain evidence="1 2">SSBR10-3</strain>
    </source>
</reference>
<dbReference type="NCBIfam" id="NF005807">
    <property type="entry name" value="PRK07667.1"/>
    <property type="match status" value="1"/>
</dbReference>
<dbReference type="GO" id="GO:0016301">
    <property type="term" value="F:kinase activity"/>
    <property type="evidence" value="ECO:0007669"/>
    <property type="project" value="UniProtKB-KW"/>
</dbReference>
<sequence length="195" mass="23434">MNEYAGTLYKSWTERGKSRFIIAVDGLSRSGKTTLAVELYDHLKEAVNVIVFHMDDFIEERSRRYQTGHEQWYEYYQLQWDTEWLRDHFLSELKSADALTLPVYNPLSDSHILETYNLSENDIVIVEGVFLQRKEWRSCFDYIVYLDCPRKVRFSRESKETRLQIDKFKNRYWKGEDIYLEKEEPLVRADLVIHG</sequence>
<proteinExistence type="predicted"/>
<dbReference type="InterPro" id="IPR027417">
    <property type="entry name" value="P-loop_NTPase"/>
</dbReference>
<dbReference type="Pfam" id="PF13238">
    <property type="entry name" value="AAA_18"/>
    <property type="match status" value="1"/>
</dbReference>
<evidence type="ECO:0000313" key="2">
    <source>
        <dbReference type="Proteomes" id="UP000831787"/>
    </source>
</evidence>
<evidence type="ECO:0000313" key="1">
    <source>
        <dbReference type="EMBL" id="UOQ46432.1"/>
    </source>
</evidence>
<protein>
    <submittedName>
        <fullName evidence="1">Kinase</fullName>
    </submittedName>
</protein>
<keyword evidence="1" id="KW-0418">Kinase</keyword>
<name>A0ABY4EPQ9_9BACI</name>
<keyword evidence="2" id="KW-1185">Reference proteome</keyword>
<organism evidence="1 2">
    <name type="scientific">Halobacillus salinarum</name>
    <dbReference type="NCBI Taxonomy" id="2932257"/>
    <lineage>
        <taxon>Bacteria</taxon>
        <taxon>Bacillati</taxon>
        <taxon>Bacillota</taxon>
        <taxon>Bacilli</taxon>
        <taxon>Bacillales</taxon>
        <taxon>Bacillaceae</taxon>
        <taxon>Halobacillus</taxon>
    </lineage>
</organism>
<dbReference type="EMBL" id="CP095073">
    <property type="protein sequence ID" value="UOQ46432.1"/>
    <property type="molecule type" value="Genomic_DNA"/>
</dbReference>
<keyword evidence="1" id="KW-0808">Transferase</keyword>
<gene>
    <name evidence="1" type="ORF">MUN89_09585</name>
</gene>
<accession>A0ABY4EPQ9</accession>
<dbReference type="Proteomes" id="UP000831787">
    <property type="component" value="Chromosome"/>
</dbReference>
<dbReference type="RefSeq" id="WP_244713685.1">
    <property type="nucleotide sequence ID" value="NZ_CP095073.1"/>
</dbReference>
<dbReference type="PANTHER" id="PTHR10285">
    <property type="entry name" value="URIDINE KINASE"/>
    <property type="match status" value="1"/>
</dbReference>